<keyword evidence="1" id="KW-0238">DNA-binding</keyword>
<protein>
    <submittedName>
        <fullName evidence="1">Excisionase family DNA-binding protein</fullName>
    </submittedName>
</protein>
<organism evidence="1 2">
    <name type="scientific">Actinoplanes aureus</name>
    <dbReference type="NCBI Taxonomy" id="2792083"/>
    <lineage>
        <taxon>Bacteria</taxon>
        <taxon>Bacillati</taxon>
        <taxon>Actinomycetota</taxon>
        <taxon>Actinomycetes</taxon>
        <taxon>Micromonosporales</taxon>
        <taxon>Micromonosporaceae</taxon>
        <taxon>Actinoplanes</taxon>
    </lineage>
</organism>
<dbReference type="EMBL" id="JADQTO010000002">
    <property type="protein sequence ID" value="MBG0560696.1"/>
    <property type="molecule type" value="Genomic_DNA"/>
</dbReference>
<dbReference type="GO" id="GO:0003677">
    <property type="term" value="F:DNA binding"/>
    <property type="evidence" value="ECO:0007669"/>
    <property type="project" value="UniProtKB-KW"/>
</dbReference>
<evidence type="ECO:0000313" key="1">
    <source>
        <dbReference type="EMBL" id="MBG0560696.1"/>
    </source>
</evidence>
<name>A0A931C5U9_9ACTN</name>
<evidence type="ECO:0000313" key="2">
    <source>
        <dbReference type="Proteomes" id="UP000598146"/>
    </source>
</evidence>
<reference evidence="1" key="1">
    <citation type="submission" date="2020-11" db="EMBL/GenBank/DDBJ databases">
        <title>Isolation and identification of active actinomycetes.</title>
        <authorList>
            <person name="Sun X."/>
        </authorList>
    </citation>
    <scope>NUCLEOTIDE SEQUENCE</scope>
    <source>
        <strain evidence="1">NEAU-A11</strain>
    </source>
</reference>
<accession>A0A931C5U9</accession>
<dbReference type="RefSeq" id="WP_196412499.1">
    <property type="nucleotide sequence ID" value="NZ_JADQTO010000002.1"/>
</dbReference>
<dbReference type="NCBIfam" id="TIGR01764">
    <property type="entry name" value="excise"/>
    <property type="match status" value="1"/>
</dbReference>
<proteinExistence type="predicted"/>
<keyword evidence="2" id="KW-1185">Reference proteome</keyword>
<dbReference type="AlphaFoldDB" id="A0A931C5U9"/>
<dbReference type="InterPro" id="IPR010093">
    <property type="entry name" value="SinI_DNA-bd"/>
</dbReference>
<dbReference type="Proteomes" id="UP000598146">
    <property type="component" value="Unassembled WGS sequence"/>
</dbReference>
<sequence>MEDLELITKEELAQLFRVPKSFVDEAVTARQILFTRLGKRYVRFSRENVRQIHEQGFEPAMTA</sequence>
<comment type="caution">
    <text evidence="1">The sequence shown here is derived from an EMBL/GenBank/DDBJ whole genome shotgun (WGS) entry which is preliminary data.</text>
</comment>
<gene>
    <name evidence="1" type="ORF">I4J89_04345</name>
</gene>